<feature type="domain" description="MATH" evidence="4">
    <location>
        <begin position="13"/>
        <end position="143"/>
    </location>
</feature>
<dbReference type="PANTHER" id="PTHR26379:SF489">
    <property type="entry name" value="BTB DOMAIN-CONTAINING PROTEIN"/>
    <property type="match status" value="1"/>
</dbReference>
<dbReference type="EMBL" id="JAUUTY010000007">
    <property type="protein sequence ID" value="KAK1612547.1"/>
    <property type="molecule type" value="Genomic_DNA"/>
</dbReference>
<dbReference type="Proteomes" id="UP001231189">
    <property type="component" value="Unassembled WGS sequence"/>
</dbReference>
<dbReference type="SMART" id="SM00225">
    <property type="entry name" value="BTB"/>
    <property type="match status" value="1"/>
</dbReference>
<dbReference type="SUPFAM" id="SSF54695">
    <property type="entry name" value="POZ domain"/>
    <property type="match status" value="1"/>
</dbReference>
<name>A0AAD8R1L1_LOLMU</name>
<evidence type="ECO:0000256" key="1">
    <source>
        <dbReference type="ARBA" id="ARBA00004906"/>
    </source>
</evidence>
<dbReference type="InterPro" id="IPR008974">
    <property type="entry name" value="TRAF-like"/>
</dbReference>
<comment type="similarity">
    <text evidence="2">Belongs to the Tdpoz family.</text>
</comment>
<comment type="caution">
    <text evidence="5">The sequence shown here is derived from an EMBL/GenBank/DDBJ whole genome shotgun (WGS) entry which is preliminary data.</text>
</comment>
<dbReference type="AlphaFoldDB" id="A0AAD8R1L1"/>
<gene>
    <name evidence="5" type="ORF">QYE76_036220</name>
</gene>
<dbReference type="Pfam" id="PF22486">
    <property type="entry name" value="MATH_2"/>
    <property type="match status" value="1"/>
</dbReference>
<dbReference type="CDD" id="cd18280">
    <property type="entry name" value="BTB_POZ_BPM_plant"/>
    <property type="match status" value="1"/>
</dbReference>
<comment type="pathway">
    <text evidence="1">Protein modification; protein ubiquitination.</text>
</comment>
<dbReference type="PROSITE" id="PS50144">
    <property type="entry name" value="MATH"/>
    <property type="match status" value="1"/>
</dbReference>
<dbReference type="InterPro" id="IPR011333">
    <property type="entry name" value="SKP1/BTB/POZ_sf"/>
</dbReference>
<evidence type="ECO:0008006" key="7">
    <source>
        <dbReference type="Google" id="ProtNLM"/>
    </source>
</evidence>
<dbReference type="InterPro" id="IPR002083">
    <property type="entry name" value="MATH/TRAF_dom"/>
</dbReference>
<dbReference type="GO" id="GO:0016567">
    <property type="term" value="P:protein ubiquitination"/>
    <property type="evidence" value="ECO:0007669"/>
    <property type="project" value="InterPro"/>
</dbReference>
<accession>A0AAD8R1L1</accession>
<keyword evidence="6" id="KW-1185">Reference proteome</keyword>
<protein>
    <recommendedName>
        <fullName evidence="7">BTB domain-containing protein</fullName>
    </recommendedName>
</protein>
<proteinExistence type="inferred from homology"/>
<feature type="domain" description="BTB" evidence="3">
    <location>
        <begin position="192"/>
        <end position="259"/>
    </location>
</feature>
<reference evidence="5" key="1">
    <citation type="submission" date="2023-07" db="EMBL/GenBank/DDBJ databases">
        <title>A chromosome-level genome assembly of Lolium multiflorum.</title>
        <authorList>
            <person name="Chen Y."/>
            <person name="Copetti D."/>
            <person name="Kolliker R."/>
            <person name="Studer B."/>
        </authorList>
    </citation>
    <scope>NUCLEOTIDE SEQUENCE</scope>
    <source>
        <strain evidence="5">02402/16</strain>
        <tissue evidence="5">Leaf</tissue>
    </source>
</reference>
<evidence type="ECO:0000313" key="5">
    <source>
        <dbReference type="EMBL" id="KAK1612547.1"/>
    </source>
</evidence>
<evidence type="ECO:0000313" key="6">
    <source>
        <dbReference type="Proteomes" id="UP001231189"/>
    </source>
</evidence>
<dbReference type="CDD" id="cd00121">
    <property type="entry name" value="MATH"/>
    <property type="match status" value="1"/>
</dbReference>
<dbReference type="InterPro" id="IPR000210">
    <property type="entry name" value="BTB/POZ_dom"/>
</dbReference>
<evidence type="ECO:0000259" key="4">
    <source>
        <dbReference type="PROSITE" id="PS50144"/>
    </source>
</evidence>
<dbReference type="Gene3D" id="1.25.40.420">
    <property type="match status" value="1"/>
</dbReference>
<dbReference type="InterPro" id="IPR045005">
    <property type="entry name" value="BPM1-6"/>
</dbReference>
<dbReference type="PANTHER" id="PTHR26379">
    <property type="entry name" value="BTB/POZ AND MATH DOMAIN-CONTAINING PROTEIN 1"/>
    <property type="match status" value="1"/>
</dbReference>
<dbReference type="Pfam" id="PF24570">
    <property type="entry name" value="BACK_BPM_SPOP"/>
    <property type="match status" value="1"/>
</dbReference>
<sequence length="363" mass="39604">MASACTNLTGATRLVRLLRIEGFSATGSMDGGQFMTSRWNVGGHDWGIRIYPAAKGASSTGSFWVVLQLVNNSPMGATACRASLACRVIDPTAELKPSREKIVTDYNFGYRDQENRYLILMSRDELASSGYLKDDTLTLQCTITVLNVLPVPTIRAEEVPTTIPDEEEATAVLLPSNLHQHLGELLQSETGADVTFLVCGESFAAHKNILAARSPVFKAEFFGGMKEECSRQVEIKDMEAATFRAMLHFIYTDTVPELDQPLELAVMMAQHLLAGADRYGLDRLKLICEIKLANGITVDTAATTLALAEQHNFSQLKAKCVEFIISTPAVLDAVLETEGYEHLAASCPSVLANLLKSARARKN</sequence>
<dbReference type="Gene3D" id="2.60.210.10">
    <property type="entry name" value="Apoptosis, Tumor Necrosis Factor Receptor Associated Protein 2, Chain A"/>
    <property type="match status" value="1"/>
</dbReference>
<organism evidence="5 6">
    <name type="scientific">Lolium multiflorum</name>
    <name type="common">Italian ryegrass</name>
    <name type="synonym">Lolium perenne subsp. multiflorum</name>
    <dbReference type="NCBI Taxonomy" id="4521"/>
    <lineage>
        <taxon>Eukaryota</taxon>
        <taxon>Viridiplantae</taxon>
        <taxon>Streptophyta</taxon>
        <taxon>Embryophyta</taxon>
        <taxon>Tracheophyta</taxon>
        <taxon>Spermatophyta</taxon>
        <taxon>Magnoliopsida</taxon>
        <taxon>Liliopsida</taxon>
        <taxon>Poales</taxon>
        <taxon>Poaceae</taxon>
        <taxon>BOP clade</taxon>
        <taxon>Pooideae</taxon>
        <taxon>Poodae</taxon>
        <taxon>Poeae</taxon>
        <taxon>Poeae Chloroplast Group 2 (Poeae type)</taxon>
        <taxon>Loliodinae</taxon>
        <taxon>Loliinae</taxon>
        <taxon>Lolium</taxon>
    </lineage>
</organism>
<dbReference type="Gene3D" id="3.30.710.10">
    <property type="entry name" value="Potassium Channel Kv1.1, Chain A"/>
    <property type="match status" value="1"/>
</dbReference>
<evidence type="ECO:0000259" key="3">
    <source>
        <dbReference type="PROSITE" id="PS50097"/>
    </source>
</evidence>
<dbReference type="SUPFAM" id="SSF49599">
    <property type="entry name" value="TRAF domain-like"/>
    <property type="match status" value="1"/>
</dbReference>
<dbReference type="Pfam" id="PF00651">
    <property type="entry name" value="BTB"/>
    <property type="match status" value="1"/>
</dbReference>
<dbReference type="PROSITE" id="PS50097">
    <property type="entry name" value="BTB"/>
    <property type="match status" value="1"/>
</dbReference>
<dbReference type="InterPro" id="IPR056423">
    <property type="entry name" value="BACK_BPM_SPOP"/>
</dbReference>
<evidence type="ECO:0000256" key="2">
    <source>
        <dbReference type="ARBA" id="ARBA00010846"/>
    </source>
</evidence>